<dbReference type="HOGENOM" id="CLU_3336477_0_0_1"/>
<sequence length="38" mass="4449">MQLSIEGTIVHDLITRAFFTCLELQMEHSVNWDSHAQF</sequence>
<proteinExistence type="predicted"/>
<organism evidence="1 2">
    <name type="scientific">Setaria italica</name>
    <name type="common">Foxtail millet</name>
    <name type="synonym">Panicum italicum</name>
    <dbReference type="NCBI Taxonomy" id="4555"/>
    <lineage>
        <taxon>Eukaryota</taxon>
        <taxon>Viridiplantae</taxon>
        <taxon>Streptophyta</taxon>
        <taxon>Embryophyta</taxon>
        <taxon>Tracheophyta</taxon>
        <taxon>Spermatophyta</taxon>
        <taxon>Magnoliopsida</taxon>
        <taxon>Liliopsida</taxon>
        <taxon>Poales</taxon>
        <taxon>Poaceae</taxon>
        <taxon>PACMAD clade</taxon>
        <taxon>Panicoideae</taxon>
        <taxon>Panicodae</taxon>
        <taxon>Paniceae</taxon>
        <taxon>Cenchrinae</taxon>
        <taxon>Setaria</taxon>
    </lineage>
</organism>
<accession>K3Y4J2</accession>
<dbReference type="InParanoid" id="K3Y4J2"/>
<dbReference type="EnsemblPlants" id="KQL11893">
    <property type="protein sequence ID" value="KQL11893"/>
    <property type="gene ID" value="SETIT_009130mg"/>
</dbReference>
<protein>
    <submittedName>
        <fullName evidence="1">Uncharacterized protein</fullName>
    </submittedName>
</protein>
<dbReference type="EMBL" id="AGNK02002656">
    <property type="status" value="NOT_ANNOTATED_CDS"/>
    <property type="molecule type" value="Genomic_DNA"/>
</dbReference>
<dbReference type="AlphaFoldDB" id="K3Y4J2"/>
<keyword evidence="2" id="KW-1185">Reference proteome</keyword>
<reference evidence="1" key="2">
    <citation type="submission" date="2018-08" db="UniProtKB">
        <authorList>
            <consortium name="EnsemblPlants"/>
        </authorList>
    </citation>
    <scope>IDENTIFICATION</scope>
    <source>
        <strain evidence="1">Yugu1</strain>
    </source>
</reference>
<name>K3Y4J2_SETIT</name>
<dbReference type="Proteomes" id="UP000004995">
    <property type="component" value="Unassembled WGS sequence"/>
</dbReference>
<reference evidence="2" key="1">
    <citation type="journal article" date="2012" name="Nat. Biotechnol.">
        <title>Reference genome sequence of the model plant Setaria.</title>
        <authorList>
            <person name="Bennetzen J.L."/>
            <person name="Schmutz J."/>
            <person name="Wang H."/>
            <person name="Percifield R."/>
            <person name="Hawkins J."/>
            <person name="Pontaroli A.C."/>
            <person name="Estep M."/>
            <person name="Feng L."/>
            <person name="Vaughn J.N."/>
            <person name="Grimwood J."/>
            <person name="Jenkins J."/>
            <person name="Barry K."/>
            <person name="Lindquist E."/>
            <person name="Hellsten U."/>
            <person name="Deshpande S."/>
            <person name="Wang X."/>
            <person name="Wu X."/>
            <person name="Mitros T."/>
            <person name="Triplett J."/>
            <person name="Yang X."/>
            <person name="Ye C.Y."/>
            <person name="Mauro-Herrera M."/>
            <person name="Wang L."/>
            <person name="Li P."/>
            <person name="Sharma M."/>
            <person name="Sharma R."/>
            <person name="Ronald P.C."/>
            <person name="Panaud O."/>
            <person name="Kellogg E.A."/>
            <person name="Brutnell T.P."/>
            <person name="Doust A.N."/>
            <person name="Tuskan G.A."/>
            <person name="Rokhsar D."/>
            <person name="Devos K.M."/>
        </authorList>
    </citation>
    <scope>NUCLEOTIDE SEQUENCE [LARGE SCALE GENOMIC DNA]</scope>
    <source>
        <strain evidence="2">cv. Yugu1</strain>
    </source>
</reference>
<evidence type="ECO:0000313" key="2">
    <source>
        <dbReference type="Proteomes" id="UP000004995"/>
    </source>
</evidence>
<evidence type="ECO:0000313" key="1">
    <source>
        <dbReference type="EnsemblPlants" id="KQL11893"/>
    </source>
</evidence>
<dbReference type="Gramene" id="KQL11893">
    <property type="protein sequence ID" value="KQL11893"/>
    <property type="gene ID" value="SETIT_009130mg"/>
</dbReference>